<dbReference type="Proteomes" id="UP001163046">
    <property type="component" value="Unassembled WGS sequence"/>
</dbReference>
<gene>
    <name evidence="1" type="ORF">OS493_001772</name>
</gene>
<protein>
    <submittedName>
        <fullName evidence="1">Uncharacterized protein</fullName>
    </submittedName>
</protein>
<reference evidence="1" key="1">
    <citation type="submission" date="2023-01" db="EMBL/GenBank/DDBJ databases">
        <title>Genome assembly of the deep-sea coral Lophelia pertusa.</title>
        <authorList>
            <person name="Herrera S."/>
            <person name="Cordes E."/>
        </authorList>
    </citation>
    <scope>NUCLEOTIDE SEQUENCE</scope>
    <source>
        <strain evidence="1">USNM1676648</strain>
        <tissue evidence="1">Polyp</tissue>
    </source>
</reference>
<proteinExistence type="predicted"/>
<evidence type="ECO:0000313" key="1">
    <source>
        <dbReference type="EMBL" id="KAJ7375041.1"/>
    </source>
</evidence>
<name>A0A9X0CTJ9_9CNID</name>
<dbReference type="EMBL" id="MU826826">
    <property type="protein sequence ID" value="KAJ7375041.1"/>
    <property type="molecule type" value="Genomic_DNA"/>
</dbReference>
<keyword evidence="2" id="KW-1185">Reference proteome</keyword>
<dbReference type="AlphaFoldDB" id="A0A9X0CTJ9"/>
<comment type="caution">
    <text evidence="1">The sequence shown here is derived from an EMBL/GenBank/DDBJ whole genome shotgun (WGS) entry which is preliminary data.</text>
</comment>
<evidence type="ECO:0000313" key="2">
    <source>
        <dbReference type="Proteomes" id="UP001163046"/>
    </source>
</evidence>
<accession>A0A9X0CTJ9</accession>
<organism evidence="1 2">
    <name type="scientific">Desmophyllum pertusum</name>
    <dbReference type="NCBI Taxonomy" id="174260"/>
    <lineage>
        <taxon>Eukaryota</taxon>
        <taxon>Metazoa</taxon>
        <taxon>Cnidaria</taxon>
        <taxon>Anthozoa</taxon>
        <taxon>Hexacorallia</taxon>
        <taxon>Scleractinia</taxon>
        <taxon>Caryophylliina</taxon>
        <taxon>Caryophylliidae</taxon>
        <taxon>Desmophyllum</taxon>
    </lineage>
</organism>
<sequence length="77" mass="8711">MFKALVKRTIQGYRGYSSAIITINYAEDICGFETRSLTPGKTRFGISDVRLIHSIIEIVLHVVAQLNLSFWNGEDVH</sequence>